<evidence type="ECO:0000313" key="6">
    <source>
        <dbReference type="Proteomes" id="UP000322997"/>
    </source>
</evidence>
<dbReference type="EMBL" id="LQQY01000034">
    <property type="protein sequence ID" value="KZE45810.1"/>
    <property type="molecule type" value="Genomic_DNA"/>
</dbReference>
<evidence type="ECO:0000313" key="1">
    <source>
        <dbReference type="EMBL" id="KON91339.1"/>
    </source>
</evidence>
<dbReference type="STRING" id="189381.GCA_900166615_03888"/>
<organism evidence="2 5">
    <name type="scientific">Rossellomorea marisflavi</name>
    <dbReference type="NCBI Taxonomy" id="189381"/>
    <lineage>
        <taxon>Bacteria</taxon>
        <taxon>Bacillati</taxon>
        <taxon>Bacillota</taxon>
        <taxon>Bacilli</taxon>
        <taxon>Bacillales</taxon>
        <taxon>Bacillaceae</taxon>
        <taxon>Rossellomorea</taxon>
    </lineage>
</organism>
<reference evidence="3 6" key="5">
    <citation type="submission" date="2019-08" db="EMBL/GenBank/DDBJ databases">
        <title>Bacillus genomes from the desert of Cuatro Cienegas, Coahuila.</title>
        <authorList>
            <person name="Olmedo-Alvarez G."/>
        </authorList>
    </citation>
    <scope>NUCLEOTIDE SEQUENCE [LARGE SCALE GENOMIC DNA]</scope>
    <source>
        <strain evidence="3 6">CH108_3D</strain>
    </source>
</reference>
<dbReference type="GO" id="GO:0008168">
    <property type="term" value="F:methyltransferase activity"/>
    <property type="evidence" value="ECO:0007669"/>
    <property type="project" value="UniProtKB-KW"/>
</dbReference>
<dbReference type="PATRIC" id="fig|189381.10.peg.3114"/>
<keyword evidence="2" id="KW-0489">Methyltransferase</keyword>
<evidence type="ECO:0000313" key="2">
    <source>
        <dbReference type="EMBL" id="KZE45810.1"/>
    </source>
</evidence>
<comment type="caution">
    <text evidence="2">The sequence shown here is derived from an EMBL/GenBank/DDBJ whole genome shotgun (WGS) entry which is preliminary data.</text>
</comment>
<reference evidence="2" key="4">
    <citation type="submission" date="2016-01" db="EMBL/GenBank/DDBJ databases">
        <authorList>
            <person name="McClelland M."/>
            <person name="Jain A."/>
            <person name="Saraogi P."/>
            <person name="Mendelson R."/>
            <person name="Westerman R."/>
            <person name="SanMiguel P."/>
            <person name="Csonka L."/>
        </authorList>
    </citation>
    <scope>NUCLEOTIDE SEQUENCE</scope>
    <source>
        <strain evidence="2">M19</strain>
    </source>
</reference>
<name>A0A0J5V977_9BACI</name>
<dbReference type="Proteomes" id="UP000037405">
    <property type="component" value="Unassembled WGS sequence"/>
</dbReference>
<gene>
    <name evidence="1" type="ORF">AF331_02095</name>
    <name evidence="2" type="ORF">AV649_06495</name>
    <name evidence="3" type="ORF">FZC83_04375</name>
</gene>
<dbReference type="Proteomes" id="UP000322997">
    <property type="component" value="Unassembled WGS sequence"/>
</dbReference>
<dbReference type="GO" id="GO:0032259">
    <property type="term" value="P:methylation"/>
    <property type="evidence" value="ECO:0007669"/>
    <property type="project" value="UniProtKB-KW"/>
</dbReference>
<reference evidence="1" key="2">
    <citation type="submission" date="2015-07" db="EMBL/GenBank/DDBJ databases">
        <title>MeaNS - Measles Nucleotide Surveillance Program.</title>
        <authorList>
            <person name="Tran T."/>
            <person name="Druce J."/>
        </authorList>
    </citation>
    <scope>NUCLEOTIDE SEQUENCE</scope>
    <source>
        <strain evidence="1">JCM 11544</strain>
    </source>
</reference>
<reference evidence="5" key="3">
    <citation type="submission" date="2016-01" db="EMBL/GenBank/DDBJ databases">
        <title>Whole genome sequencing of Bhargavaea cecembensis T14.</title>
        <authorList>
            <person name="Hong K.W."/>
        </authorList>
    </citation>
    <scope>NUCLEOTIDE SEQUENCE [LARGE SCALE GENOMIC DNA]</scope>
    <source>
        <strain evidence="5">M19</strain>
    </source>
</reference>
<accession>A0A0J5V977</accession>
<proteinExistence type="predicted"/>
<dbReference type="AlphaFoldDB" id="A0A0J5V977"/>
<evidence type="ECO:0000313" key="5">
    <source>
        <dbReference type="Proteomes" id="UP000076510"/>
    </source>
</evidence>
<dbReference type="InterPro" id="IPR020277">
    <property type="entry name" value="DUF2624"/>
</dbReference>
<keyword evidence="4" id="KW-1185">Reference proteome</keyword>
<protein>
    <submittedName>
        <fullName evidence="3">DUF2624 domain-containing protein</fullName>
    </submittedName>
    <submittedName>
        <fullName evidence="2">tRNA methyltransferase</fullName>
    </submittedName>
</protein>
<dbReference type="Proteomes" id="UP000076510">
    <property type="component" value="Unassembled WGS sequence"/>
</dbReference>
<evidence type="ECO:0000313" key="3">
    <source>
        <dbReference type="EMBL" id="TYS56812.1"/>
    </source>
</evidence>
<dbReference type="Pfam" id="PF11116">
    <property type="entry name" value="DUF2624"/>
    <property type="match status" value="1"/>
</dbReference>
<keyword evidence="2" id="KW-0808">Transferase</keyword>
<dbReference type="EMBL" id="VTEQ01000001">
    <property type="protein sequence ID" value="TYS56812.1"/>
    <property type="molecule type" value="Genomic_DNA"/>
</dbReference>
<dbReference type="OrthoDB" id="2969575at2"/>
<reference evidence="4" key="1">
    <citation type="submission" date="2015-07" db="EMBL/GenBank/DDBJ databases">
        <title>Fjat-14235 jcm11544.</title>
        <authorList>
            <person name="Liu B."/>
            <person name="Wang J."/>
            <person name="Zhu Y."/>
            <person name="Liu G."/>
            <person name="Chen Q."/>
            <person name="Chen Z."/>
            <person name="Lan J."/>
            <person name="Che J."/>
            <person name="Ge C."/>
            <person name="Shi H."/>
            <person name="Pan Z."/>
            <person name="Liu X."/>
        </authorList>
    </citation>
    <scope>NUCLEOTIDE SEQUENCE [LARGE SCALE GENOMIC DNA]</scope>
    <source>
        <strain evidence="4">JCM 11544</strain>
    </source>
</reference>
<dbReference type="EMBL" id="LGUE01000001">
    <property type="protein sequence ID" value="KON91339.1"/>
    <property type="molecule type" value="Genomic_DNA"/>
</dbReference>
<dbReference type="RefSeq" id="WP_048006116.1">
    <property type="nucleotide sequence ID" value="NZ_BSED01000194.1"/>
</dbReference>
<dbReference type="GeneID" id="89535318"/>
<evidence type="ECO:0000313" key="4">
    <source>
        <dbReference type="Proteomes" id="UP000037405"/>
    </source>
</evidence>
<sequence length="84" mass="9355">MKLLQNVINHKINTISQGELMKYAGQYQVSLTPAQADSIVKSVKGKNIDIFNDAKRSQLVKELARVIGPSKAKEINGLFLKLMK</sequence>